<dbReference type="OrthoDB" id="9769774at2"/>
<name>A0A1M5CFS8_9THEO</name>
<accession>A0A1M5CFS8</accession>
<keyword evidence="4" id="KW-1185">Reference proteome</keyword>
<evidence type="ECO:0000313" key="3">
    <source>
        <dbReference type="EMBL" id="SHF53595.1"/>
    </source>
</evidence>
<proteinExistence type="predicted"/>
<feature type="domain" description="DUF438" evidence="2">
    <location>
        <begin position="8"/>
        <end position="73"/>
    </location>
</feature>
<evidence type="ECO:0000313" key="4">
    <source>
        <dbReference type="Proteomes" id="UP000184088"/>
    </source>
</evidence>
<dbReference type="STRING" id="1121256.SAMN02746089_02110"/>
<dbReference type="PANTHER" id="PTHR39966:SF3">
    <property type="entry name" value="DUF438 DOMAIN-CONTAINING PROTEIN"/>
    <property type="match status" value="1"/>
</dbReference>
<dbReference type="EMBL" id="FQVH01000028">
    <property type="protein sequence ID" value="SHF53595.1"/>
    <property type="molecule type" value="Genomic_DNA"/>
</dbReference>
<dbReference type="Proteomes" id="UP000184088">
    <property type="component" value="Unassembled WGS sequence"/>
</dbReference>
<dbReference type="InterPro" id="IPR012312">
    <property type="entry name" value="Hemerythrin-like"/>
</dbReference>
<organism evidence="3 4">
    <name type="scientific">Caldanaerobius fijiensis DSM 17918</name>
    <dbReference type="NCBI Taxonomy" id="1121256"/>
    <lineage>
        <taxon>Bacteria</taxon>
        <taxon>Bacillati</taxon>
        <taxon>Bacillota</taxon>
        <taxon>Clostridia</taxon>
        <taxon>Thermoanaerobacterales</taxon>
        <taxon>Thermoanaerobacteraceae</taxon>
        <taxon>Caldanaerobius</taxon>
    </lineage>
</organism>
<dbReference type="Pfam" id="PF04282">
    <property type="entry name" value="DUF438"/>
    <property type="match status" value="1"/>
</dbReference>
<evidence type="ECO:0000259" key="1">
    <source>
        <dbReference type="Pfam" id="PF01814"/>
    </source>
</evidence>
<feature type="domain" description="Hemerythrin-like" evidence="1">
    <location>
        <begin position="84"/>
        <end position="221"/>
    </location>
</feature>
<dbReference type="RefSeq" id="WP_143156677.1">
    <property type="nucleotide sequence ID" value="NZ_FQVH01000028.1"/>
</dbReference>
<sequence length="250" mass="29401">MNNKIDRLADVLKRLNRGEDPETVKKEAKELIKNFDAEELSLAEQKLIEEGVNPEELRGLCSVHIDMLKDHLSDLKAALKPNHVLHTLIEEHNEILKFLDALESLNAKIQKMTSYEENAAIFNDLKHIAEHILEAEKHHKREEDVLFPELEKLGITGPPRIMRMEHDELRRRKRILFELASNVMTTNFDDFKKQLQELSNYIVFNMRDHIFKENYILYPTAFQALTDDELWKNMKEKCDEIGYCCFTLKV</sequence>
<dbReference type="Gene3D" id="1.20.120.520">
    <property type="entry name" value="nmb1532 protein domain like"/>
    <property type="match status" value="1"/>
</dbReference>
<evidence type="ECO:0008006" key="5">
    <source>
        <dbReference type="Google" id="ProtNLM"/>
    </source>
</evidence>
<dbReference type="PANTHER" id="PTHR39966">
    <property type="entry name" value="BLL2471 PROTEIN-RELATED"/>
    <property type="match status" value="1"/>
</dbReference>
<dbReference type="GO" id="GO:0005886">
    <property type="term" value="C:plasma membrane"/>
    <property type="evidence" value="ECO:0007669"/>
    <property type="project" value="TreeGrafter"/>
</dbReference>
<evidence type="ECO:0000259" key="2">
    <source>
        <dbReference type="Pfam" id="PF04282"/>
    </source>
</evidence>
<gene>
    <name evidence="3" type="ORF">SAMN02746089_02110</name>
</gene>
<dbReference type="AlphaFoldDB" id="A0A1M5CFS8"/>
<dbReference type="Pfam" id="PF01814">
    <property type="entry name" value="Hemerythrin"/>
    <property type="match status" value="1"/>
</dbReference>
<dbReference type="InterPro" id="IPR007380">
    <property type="entry name" value="DUF438"/>
</dbReference>
<reference evidence="3 4" key="1">
    <citation type="submission" date="2016-11" db="EMBL/GenBank/DDBJ databases">
        <authorList>
            <person name="Jaros S."/>
            <person name="Januszkiewicz K."/>
            <person name="Wedrychowicz H."/>
        </authorList>
    </citation>
    <scope>NUCLEOTIDE SEQUENCE [LARGE SCALE GENOMIC DNA]</scope>
    <source>
        <strain evidence="3 4">DSM 17918</strain>
    </source>
</reference>
<protein>
    <recommendedName>
        <fullName evidence="5">Regulator of cell morphogenesis and NO signaling</fullName>
    </recommendedName>
</protein>